<sequence>MPNIIAMGLKQGATLRAALAFDQAEWDQVFPADNIRCEARLGGVLRPVTVTPRQDLLCVIFSADTSDWPIGENHLDLRVERNGFTVYIPELATVAIPILEHVTEAPE</sequence>
<dbReference type="RefSeq" id="WP_260278187.1">
    <property type="nucleotide sequence ID" value="NZ_JANAVZ010000009.1"/>
</dbReference>
<evidence type="ECO:0000313" key="2">
    <source>
        <dbReference type="Proteomes" id="UP001320702"/>
    </source>
</evidence>
<protein>
    <submittedName>
        <fullName evidence="1">Uncharacterized protein</fullName>
    </submittedName>
</protein>
<proteinExistence type="predicted"/>
<keyword evidence="2" id="KW-1185">Reference proteome</keyword>
<gene>
    <name evidence="1" type="ORF">MU516_15505</name>
</gene>
<accession>A0ABT2KCN4</accession>
<dbReference type="EMBL" id="JANAVZ010000009">
    <property type="protein sequence ID" value="MCT4334271.1"/>
    <property type="molecule type" value="Genomic_DNA"/>
</dbReference>
<reference evidence="1 2" key="1">
    <citation type="submission" date="2022-04" db="EMBL/GenBank/DDBJ databases">
        <title>Paracoccus sp. YLB-12 draft genome sequence.</title>
        <authorList>
            <person name="Yu L."/>
        </authorList>
    </citation>
    <scope>NUCLEOTIDE SEQUENCE [LARGE SCALE GENOMIC DNA]</scope>
    <source>
        <strain evidence="1 2">YLB-12</strain>
    </source>
</reference>
<name>A0ABT2KCN4_9RHOB</name>
<comment type="caution">
    <text evidence="1">The sequence shown here is derived from an EMBL/GenBank/DDBJ whole genome shotgun (WGS) entry which is preliminary data.</text>
</comment>
<evidence type="ECO:0000313" key="1">
    <source>
        <dbReference type="EMBL" id="MCT4334271.1"/>
    </source>
</evidence>
<organism evidence="1 2">
    <name type="scientific">Paracoccus maritimus</name>
    <dbReference type="NCBI Taxonomy" id="2933292"/>
    <lineage>
        <taxon>Bacteria</taxon>
        <taxon>Pseudomonadati</taxon>
        <taxon>Pseudomonadota</taxon>
        <taxon>Alphaproteobacteria</taxon>
        <taxon>Rhodobacterales</taxon>
        <taxon>Paracoccaceae</taxon>
        <taxon>Paracoccus</taxon>
    </lineage>
</organism>
<dbReference type="Proteomes" id="UP001320702">
    <property type="component" value="Unassembled WGS sequence"/>
</dbReference>